<protein>
    <submittedName>
        <fullName evidence="6">HTH-type transcriptional regulator AcrR</fullName>
    </submittedName>
</protein>
<evidence type="ECO:0000256" key="2">
    <source>
        <dbReference type="ARBA" id="ARBA00023125"/>
    </source>
</evidence>
<feature type="domain" description="HTH tetR-type" evidence="5">
    <location>
        <begin position="15"/>
        <end position="75"/>
    </location>
</feature>
<dbReference type="Proteomes" id="UP000034098">
    <property type="component" value="Unassembled WGS sequence"/>
</dbReference>
<evidence type="ECO:0000256" key="1">
    <source>
        <dbReference type="ARBA" id="ARBA00023015"/>
    </source>
</evidence>
<keyword evidence="7" id="KW-1185">Reference proteome</keyword>
<evidence type="ECO:0000259" key="5">
    <source>
        <dbReference type="PROSITE" id="PS50977"/>
    </source>
</evidence>
<evidence type="ECO:0000313" key="6">
    <source>
        <dbReference type="EMBL" id="KJL40194.1"/>
    </source>
</evidence>
<dbReference type="InterPro" id="IPR036271">
    <property type="entry name" value="Tet_transcr_reg_TetR-rel_C_sf"/>
</dbReference>
<dbReference type="SUPFAM" id="SSF48498">
    <property type="entry name" value="Tetracyclin repressor-like, C-terminal domain"/>
    <property type="match status" value="1"/>
</dbReference>
<dbReference type="OrthoDB" id="4214267at2"/>
<dbReference type="Pfam" id="PF00440">
    <property type="entry name" value="TetR_N"/>
    <property type="match status" value="1"/>
</dbReference>
<sequence>MSTTTAASHAATQPSPARQRLLEAATQLFYNEGIHSVGVDRIIDEAGVTRATMYKQFAGKEGLVLAYLEGEDQGLRALFAQAAQAGGDPDVLLDLVVAGIEQDIRDRHTRGCPFINAAAEYPDQGPVRELIADHREWFRDTLRQLAEGAGLRDPEGVAASLVLLRDAALVGGYLDGQDRVGPAFARTARELIAAHKAER</sequence>
<dbReference type="PRINTS" id="PR00455">
    <property type="entry name" value="HTHTETR"/>
</dbReference>
<dbReference type="PROSITE" id="PS50977">
    <property type="entry name" value="HTH_TETR_2"/>
    <property type="match status" value="1"/>
</dbReference>
<dbReference type="RefSeq" id="WP_045301795.1">
    <property type="nucleotide sequence ID" value="NZ_JYJA01000040.1"/>
</dbReference>
<dbReference type="Gene3D" id="1.10.357.10">
    <property type="entry name" value="Tetracycline Repressor, domain 2"/>
    <property type="match status" value="1"/>
</dbReference>
<reference evidence="6 7" key="1">
    <citation type="submission" date="2015-02" db="EMBL/GenBank/DDBJ databases">
        <title>Draft genome sequences of ten Microbacterium spp. with emphasis on heavy metal contaminated environments.</title>
        <authorList>
            <person name="Corretto E."/>
        </authorList>
    </citation>
    <scope>NUCLEOTIDE SEQUENCE [LARGE SCALE GENOMIC DNA]</scope>
    <source>
        <strain evidence="6 7">DSM 8608</strain>
    </source>
</reference>
<keyword evidence="1" id="KW-0805">Transcription regulation</keyword>
<dbReference type="InterPro" id="IPR001647">
    <property type="entry name" value="HTH_TetR"/>
</dbReference>
<feature type="DNA-binding region" description="H-T-H motif" evidence="4">
    <location>
        <begin position="38"/>
        <end position="57"/>
    </location>
</feature>
<accession>A0A0M2H1S0</accession>
<dbReference type="PATRIC" id="fig|69370.6.peg.3582"/>
<dbReference type="SUPFAM" id="SSF46689">
    <property type="entry name" value="Homeodomain-like"/>
    <property type="match status" value="1"/>
</dbReference>
<organism evidence="6 7">
    <name type="scientific">Microbacterium trichothecenolyticum</name>
    <name type="common">Aureobacterium trichothecenolyticum</name>
    <dbReference type="NCBI Taxonomy" id="69370"/>
    <lineage>
        <taxon>Bacteria</taxon>
        <taxon>Bacillati</taxon>
        <taxon>Actinomycetota</taxon>
        <taxon>Actinomycetes</taxon>
        <taxon>Micrococcales</taxon>
        <taxon>Microbacteriaceae</taxon>
        <taxon>Microbacterium</taxon>
    </lineage>
</organism>
<dbReference type="InterPro" id="IPR009057">
    <property type="entry name" value="Homeodomain-like_sf"/>
</dbReference>
<comment type="caution">
    <text evidence="6">The sequence shown here is derived from an EMBL/GenBank/DDBJ whole genome shotgun (WGS) entry which is preliminary data.</text>
</comment>
<evidence type="ECO:0000313" key="7">
    <source>
        <dbReference type="Proteomes" id="UP000034098"/>
    </source>
</evidence>
<gene>
    <name evidence="6" type="primary">acrR_2</name>
    <name evidence="6" type="ORF">RS82_03519</name>
</gene>
<evidence type="ECO:0000256" key="4">
    <source>
        <dbReference type="PROSITE-ProRule" id="PRU00335"/>
    </source>
</evidence>
<dbReference type="AlphaFoldDB" id="A0A0M2H1S0"/>
<dbReference type="PANTHER" id="PTHR47506:SF1">
    <property type="entry name" value="HTH-TYPE TRANSCRIPTIONAL REGULATOR YJDC"/>
    <property type="match status" value="1"/>
</dbReference>
<evidence type="ECO:0000256" key="3">
    <source>
        <dbReference type="ARBA" id="ARBA00023163"/>
    </source>
</evidence>
<name>A0A0M2H1S0_MICTR</name>
<keyword evidence="2 4" id="KW-0238">DNA-binding</keyword>
<dbReference type="EMBL" id="JYJA01000040">
    <property type="protein sequence ID" value="KJL40194.1"/>
    <property type="molecule type" value="Genomic_DNA"/>
</dbReference>
<keyword evidence="3" id="KW-0804">Transcription</keyword>
<dbReference type="PANTHER" id="PTHR47506">
    <property type="entry name" value="TRANSCRIPTIONAL REGULATORY PROTEIN"/>
    <property type="match status" value="1"/>
</dbReference>
<proteinExistence type="predicted"/>
<dbReference type="GO" id="GO:0003677">
    <property type="term" value="F:DNA binding"/>
    <property type="evidence" value="ECO:0007669"/>
    <property type="project" value="UniProtKB-UniRule"/>
</dbReference>